<dbReference type="RefSeq" id="WP_110578959.1">
    <property type="nucleotide sequence ID" value="NZ_BDSG01000038.1"/>
</dbReference>
<evidence type="ECO:0000256" key="1">
    <source>
        <dbReference type="ARBA" id="ARBA00011073"/>
    </source>
</evidence>
<accession>A0A2Z6ULR9</accession>
<comment type="caution">
    <text evidence="7">The sequence shown here is derived from an EMBL/GenBank/DDBJ whole genome shotgun (WGS) entry which is preliminary data.</text>
</comment>
<dbReference type="InterPro" id="IPR036852">
    <property type="entry name" value="Peptidase_S8/S53_dom_sf"/>
</dbReference>
<dbReference type="SUPFAM" id="SSF52743">
    <property type="entry name" value="Subtilisin-like"/>
    <property type="match status" value="1"/>
</dbReference>
<dbReference type="PANTHER" id="PTHR43806">
    <property type="entry name" value="PEPTIDASE S8"/>
    <property type="match status" value="1"/>
</dbReference>
<name>A0A2Z6ULR9_MICAE</name>
<comment type="similarity">
    <text evidence="1">Belongs to the peptidase S8 family.</text>
</comment>
<dbReference type="PANTHER" id="PTHR43806:SF11">
    <property type="entry name" value="CEREVISIN-RELATED"/>
    <property type="match status" value="1"/>
</dbReference>
<evidence type="ECO:0000256" key="2">
    <source>
        <dbReference type="ARBA" id="ARBA00022670"/>
    </source>
</evidence>
<proteinExistence type="inferred from homology"/>
<sequence length="809" mass="92933">MNPDFPLLSLTQPQTAKRGKERPRLLPLSPEKIQQRKEKADNLRQQVRRISRQLQEMSEEERKSVLIKLEHEQKINLSGTGLKPIAESTQHFTLAVPRTEKLDKLEEKIEEFGEGDLKRGQPPNKDFAYLNTIEEASPQDRLCQVFFEQYDELIQNDWIIFEIEMMSLEWGKKQQRQELLKIREEISKLFESGTKGNLFEHEEIKGTCRAVIRCTGEVFQELVEDRKWQTKIVYFDARPAFETFHQTLINFSVEKLGEFIIPPSDAPMVCIVDSGVTIENPFLKPVVREDLILSFLRTESDKDNPNDEFGHGSGVASLASYYALNLYQNAENRGKIWIASARVLNQDNEIEDERLFSKILEEVVETFTLIGIKIFNLSIQFTNRKWHEEAKRTIPRRSWIARTIDRLSRKYDVVFITVTGNISTSNVKYYYGDGLAYPEYFIDDEASIYDPGQASLAITVGSMSPTTQAVGQITTAMAIAEEHQPSPFTRCGPGINREIKPELVEYGGNYLLDQNGTVRENPGMNVIMASHQLTPAITYKSGTSFAAPRVAHKMARILYDMQSLGFYDISASLLKALTVNSATYPPYYGNFDNFKQAMDEKKPKHWLNVVGYGIPDDIRATECDKYTAILIFQEKIQPNTVKFFEIPVPECLVETPPTKVKRLTVTVVYAPEVQRWGLETYLGTTLKWRMFRGNVDQEEVIKYMFVEEEENDEETGENPKELKFEPGITLRSRGTVQHGICEWKQHKPEYSQNCYTLAIAAYEKWNRENPDPVSYAVVVRLEDTTQTADVYVEVQNIMAQLEVQARSNI</sequence>
<keyword evidence="2" id="KW-0645">Protease</keyword>
<feature type="domain" description="Peptidase S8/S53" evidence="6">
    <location>
        <begin position="266"/>
        <end position="613"/>
    </location>
</feature>
<dbReference type="EMBL" id="BDSG01000038">
    <property type="protein sequence ID" value="GBL10419.1"/>
    <property type="molecule type" value="Genomic_DNA"/>
</dbReference>
<dbReference type="Proteomes" id="UP000248272">
    <property type="component" value="Unassembled WGS sequence"/>
</dbReference>
<evidence type="ECO:0000256" key="3">
    <source>
        <dbReference type="ARBA" id="ARBA00022801"/>
    </source>
</evidence>
<evidence type="ECO:0000256" key="4">
    <source>
        <dbReference type="ARBA" id="ARBA00022825"/>
    </source>
</evidence>
<feature type="compositionally biased region" description="Basic and acidic residues" evidence="5">
    <location>
        <begin position="33"/>
        <end position="42"/>
    </location>
</feature>
<protein>
    <recommendedName>
        <fullName evidence="6">Peptidase S8/S53 domain-containing protein</fullName>
    </recommendedName>
</protein>
<dbReference type="CDD" id="cd04847">
    <property type="entry name" value="Peptidases_S8_Subtilisin_like_2"/>
    <property type="match status" value="1"/>
</dbReference>
<organism evidence="7 8">
    <name type="scientific">Microcystis aeruginosa Sj</name>
    <dbReference type="NCBI Taxonomy" id="1979544"/>
    <lineage>
        <taxon>Bacteria</taxon>
        <taxon>Bacillati</taxon>
        <taxon>Cyanobacteriota</taxon>
        <taxon>Cyanophyceae</taxon>
        <taxon>Oscillatoriophycideae</taxon>
        <taxon>Chroococcales</taxon>
        <taxon>Microcystaceae</taxon>
        <taxon>Microcystis</taxon>
    </lineage>
</organism>
<dbReference type="GO" id="GO:0006508">
    <property type="term" value="P:proteolysis"/>
    <property type="evidence" value="ECO:0007669"/>
    <property type="project" value="UniProtKB-KW"/>
</dbReference>
<dbReference type="AlphaFoldDB" id="A0A2Z6ULR9"/>
<evidence type="ECO:0000313" key="8">
    <source>
        <dbReference type="Proteomes" id="UP000248272"/>
    </source>
</evidence>
<keyword evidence="4" id="KW-0720">Serine protease</keyword>
<dbReference type="InterPro" id="IPR034074">
    <property type="entry name" value="Y4bN_pept_dom"/>
</dbReference>
<dbReference type="InterPro" id="IPR050131">
    <property type="entry name" value="Peptidase_S8_subtilisin-like"/>
</dbReference>
<dbReference type="PRINTS" id="PR00723">
    <property type="entry name" value="SUBTILISIN"/>
</dbReference>
<feature type="region of interest" description="Disordered" evidence="5">
    <location>
        <begin position="1"/>
        <end position="43"/>
    </location>
</feature>
<dbReference type="Pfam" id="PF00082">
    <property type="entry name" value="Peptidase_S8"/>
    <property type="match status" value="1"/>
</dbReference>
<reference evidence="7 8" key="1">
    <citation type="journal article" date="2018" name="Front. Microbiol.">
        <title>Adaptation of the Freshwater Bloom-Forming Cyanobacterium Microcystis aeruginosa to Brackish Water Is Driven by Recent Horizontal Transfer of Sucrose Genes.</title>
        <authorList>
            <person name="Tanabe Y."/>
            <person name="Hodoki Y."/>
            <person name="Sano T."/>
            <person name="Tada K."/>
            <person name="Watanabe M.M."/>
        </authorList>
    </citation>
    <scope>NUCLEOTIDE SEQUENCE [LARGE SCALE GENOMIC DNA]</scope>
    <source>
        <strain evidence="7 8">Sj</strain>
    </source>
</reference>
<keyword evidence="3" id="KW-0378">Hydrolase</keyword>
<dbReference type="GO" id="GO:0004252">
    <property type="term" value="F:serine-type endopeptidase activity"/>
    <property type="evidence" value="ECO:0007669"/>
    <property type="project" value="InterPro"/>
</dbReference>
<evidence type="ECO:0000313" key="7">
    <source>
        <dbReference type="EMBL" id="GBL10419.1"/>
    </source>
</evidence>
<dbReference type="Gene3D" id="3.40.50.200">
    <property type="entry name" value="Peptidase S8/S53 domain"/>
    <property type="match status" value="1"/>
</dbReference>
<evidence type="ECO:0000259" key="6">
    <source>
        <dbReference type="Pfam" id="PF00082"/>
    </source>
</evidence>
<evidence type="ECO:0000256" key="5">
    <source>
        <dbReference type="SAM" id="MobiDB-lite"/>
    </source>
</evidence>
<dbReference type="InterPro" id="IPR015500">
    <property type="entry name" value="Peptidase_S8_subtilisin-rel"/>
</dbReference>
<dbReference type="InterPro" id="IPR000209">
    <property type="entry name" value="Peptidase_S8/S53_dom"/>
</dbReference>
<gene>
    <name evidence="7" type="ORF">MSj_01908</name>
</gene>